<dbReference type="AlphaFoldDB" id="A0A6J2XV46"/>
<keyword evidence="2 6" id="KW-0732">Signal</keyword>
<dbReference type="InterPro" id="IPR011677">
    <property type="entry name" value="TCTN1-3_dom"/>
</dbReference>
<evidence type="ECO:0000256" key="4">
    <source>
        <dbReference type="ARBA" id="ARBA00023180"/>
    </source>
</evidence>
<evidence type="ECO:0000256" key="5">
    <source>
        <dbReference type="SAM" id="MobiDB-lite"/>
    </source>
</evidence>
<dbReference type="Pfam" id="PF25752">
    <property type="entry name" value="DUF1619_N"/>
    <property type="match status" value="1"/>
</dbReference>
<evidence type="ECO:0000256" key="6">
    <source>
        <dbReference type="SAM" id="SignalP"/>
    </source>
</evidence>
<keyword evidence="3" id="KW-0970">Cilium biogenesis/degradation</keyword>
<evidence type="ECO:0000259" key="8">
    <source>
        <dbReference type="Pfam" id="PF25752"/>
    </source>
</evidence>
<evidence type="ECO:0000313" key="10">
    <source>
        <dbReference type="RefSeq" id="XP_030755412.1"/>
    </source>
</evidence>
<evidence type="ECO:0000259" key="7">
    <source>
        <dbReference type="Pfam" id="PF07773"/>
    </source>
</evidence>
<name>A0A6J2XV46_SITOR</name>
<dbReference type="Pfam" id="PF07773">
    <property type="entry name" value="TCTN_DUF1619"/>
    <property type="match status" value="2"/>
</dbReference>
<gene>
    <name evidence="10" type="primary">LOC115881854</name>
</gene>
<feature type="domain" description="Tectonic-1-3" evidence="7">
    <location>
        <begin position="224"/>
        <end position="406"/>
    </location>
</feature>
<dbReference type="GeneID" id="115881854"/>
<evidence type="ECO:0000256" key="3">
    <source>
        <dbReference type="ARBA" id="ARBA00022794"/>
    </source>
</evidence>
<proteinExistence type="inferred from homology"/>
<dbReference type="RefSeq" id="XP_030755412.1">
    <property type="nucleotide sequence ID" value="XM_030899552.1"/>
</dbReference>
<dbReference type="FunCoup" id="A0A6J2XV46">
    <property type="interactions" value="59"/>
</dbReference>
<accession>A0A6J2XV46</accession>
<evidence type="ECO:0000313" key="9">
    <source>
        <dbReference type="Proteomes" id="UP000504635"/>
    </source>
</evidence>
<dbReference type="PANTHER" id="PTHR14611:SF2">
    <property type="entry name" value="TECTONIC"/>
    <property type="match status" value="1"/>
</dbReference>
<protein>
    <submittedName>
        <fullName evidence="10">Tectonic-3</fullName>
    </submittedName>
</protein>
<dbReference type="KEGG" id="soy:115881854"/>
<evidence type="ECO:0000256" key="1">
    <source>
        <dbReference type="ARBA" id="ARBA00007633"/>
    </source>
</evidence>
<feature type="domain" description="Tectonic-1-3 N-terminal" evidence="8">
    <location>
        <begin position="100"/>
        <end position="184"/>
    </location>
</feature>
<dbReference type="InterPro" id="IPR040354">
    <property type="entry name" value="TCTN1-3"/>
</dbReference>
<dbReference type="InterPro" id="IPR057724">
    <property type="entry name" value="TCTN1-3_N"/>
</dbReference>
<feature type="signal peptide" evidence="6">
    <location>
        <begin position="1"/>
        <end position="20"/>
    </location>
</feature>
<dbReference type="Proteomes" id="UP000504635">
    <property type="component" value="Unplaced"/>
</dbReference>
<feature type="chain" id="PRO_5026729445" evidence="6">
    <location>
        <begin position="21"/>
        <end position="692"/>
    </location>
</feature>
<organism evidence="9 10">
    <name type="scientific">Sitophilus oryzae</name>
    <name type="common">Rice weevil</name>
    <name type="synonym">Curculio oryzae</name>
    <dbReference type="NCBI Taxonomy" id="7048"/>
    <lineage>
        <taxon>Eukaryota</taxon>
        <taxon>Metazoa</taxon>
        <taxon>Ecdysozoa</taxon>
        <taxon>Arthropoda</taxon>
        <taxon>Hexapoda</taxon>
        <taxon>Insecta</taxon>
        <taxon>Pterygota</taxon>
        <taxon>Neoptera</taxon>
        <taxon>Endopterygota</taxon>
        <taxon>Coleoptera</taxon>
        <taxon>Polyphaga</taxon>
        <taxon>Cucujiformia</taxon>
        <taxon>Curculionidae</taxon>
        <taxon>Dryophthorinae</taxon>
        <taxon>Sitophilus</taxon>
    </lineage>
</organism>
<comment type="similarity">
    <text evidence="1">Belongs to the tectonic family.</text>
</comment>
<keyword evidence="4" id="KW-0325">Glycoprotein</keyword>
<sequence length="692" mass="79881">MYGFLVLLIFLSANIPYGSTIESLDDQDAVRSVTMTNTETTTTELSNITTTVNTCESNDTNCSTTPSFENSTLETSLDSENDTRSTRQADKMPRLKTDQETHSCTCNLKINICDINCCCDPDCQQADKAVFAYCTVEENYFYDTRYCHYIQYIYVNNSQVEWHVKQEGMFCVVSKNMPKSYLVQKDKPIKSFDATRKEIIGKAFWSGDNFTPNINDNIPKILKHYKYGDPIIVIKNSSIIAHFSLPNSFTSEKCVFEDEVFYLKNTKFTCSQTVIEDENQRLNFSTYYKNIKIINSQGLLNLSQKYIYKFCPRNVCIEIEPQICDAQLDKCIKIDRNISFKAQCTYNFKENINVCKNLVEKIHYNFYHNGSKGIHKIEVLGVLKNISYHFGIDSFKHVQEFSVEFLWMNETRNYSKILSGNPGYIDGKPILIGSKIIKENNTFIQRNSSAFIENFLTFAKNVGNKCIRNSTYNDPIYFGYNTIMKCKMSKKLSFSTKQQNATTACQEIQRIIFMSWNIKQEVNKSLVIGQFGNADPSKEENWSEVLYRINPKTLLDLNKGNFMNKNRTLVCQNISTLVDVDILFAKVDFGNLLNQKKILGTSYSFKDIDSFKVPIIKNKDSFQFDFVVELVSRVSFFDITNKKEKKFVEPPSIDIRLPYDFFYPFIRVHNGAEKDTGGWLLIMLVLYLNCIV</sequence>
<reference evidence="10" key="1">
    <citation type="submission" date="2025-08" db="UniProtKB">
        <authorList>
            <consortium name="RefSeq"/>
        </authorList>
    </citation>
    <scope>IDENTIFICATION</scope>
    <source>
        <tissue evidence="10">Gonads</tissue>
    </source>
</reference>
<dbReference type="OrthoDB" id="184109at2759"/>
<dbReference type="InParanoid" id="A0A6J2XV46"/>
<dbReference type="GO" id="GO:0035869">
    <property type="term" value="C:ciliary transition zone"/>
    <property type="evidence" value="ECO:0007669"/>
    <property type="project" value="TreeGrafter"/>
</dbReference>
<feature type="domain" description="Tectonic-1-3" evidence="7">
    <location>
        <begin position="420"/>
        <end position="602"/>
    </location>
</feature>
<feature type="compositionally biased region" description="Basic and acidic residues" evidence="5">
    <location>
        <begin position="81"/>
        <end position="94"/>
    </location>
</feature>
<evidence type="ECO:0000256" key="2">
    <source>
        <dbReference type="ARBA" id="ARBA00022729"/>
    </source>
</evidence>
<dbReference type="PANTHER" id="PTHR14611">
    <property type="entry name" value="TECTONIC FAMILY MEMBER"/>
    <property type="match status" value="1"/>
</dbReference>
<feature type="region of interest" description="Disordered" evidence="5">
    <location>
        <begin position="62"/>
        <end position="94"/>
    </location>
</feature>
<dbReference type="GO" id="GO:0060271">
    <property type="term" value="P:cilium assembly"/>
    <property type="evidence" value="ECO:0007669"/>
    <property type="project" value="TreeGrafter"/>
</dbReference>
<keyword evidence="9" id="KW-1185">Reference proteome</keyword>
<feature type="compositionally biased region" description="Polar residues" evidence="5">
    <location>
        <begin position="62"/>
        <end position="78"/>
    </location>
</feature>